<protein>
    <submittedName>
        <fullName evidence="2">Uncharacterized protein</fullName>
    </submittedName>
</protein>
<sequence>MSGDGRRRKRWIEPRFLALHEVPCREGWALGWSLPSEGDIILIGGFGGSNLALFKRTMGRRNVIILEQRPEDLDALPPALRRKRAHHPVSWCVGVQSDRQVTFWSEMGTVGALVDDRRGLPSAWVGALIGQSASSHTRRPPSRHDRALSRTPHSQTNDGDLASSLASSWQRR</sequence>
<dbReference type="Proteomes" id="UP000054565">
    <property type="component" value="Unassembled WGS sequence"/>
</dbReference>
<dbReference type="EMBL" id="DS028100">
    <property type="protein sequence ID" value="KMP09878.1"/>
    <property type="molecule type" value="Genomic_DNA"/>
</dbReference>
<accession>A0A0J6YSB9</accession>
<evidence type="ECO:0000313" key="2">
    <source>
        <dbReference type="EMBL" id="KMP09878.1"/>
    </source>
</evidence>
<name>A0A0J6YSB9_COCIT</name>
<proteinExistence type="predicted"/>
<feature type="region of interest" description="Disordered" evidence="1">
    <location>
        <begin position="131"/>
        <end position="172"/>
    </location>
</feature>
<gene>
    <name evidence="2" type="ORF">CIRG_09111</name>
</gene>
<feature type="compositionally biased region" description="Polar residues" evidence="1">
    <location>
        <begin position="151"/>
        <end position="172"/>
    </location>
</feature>
<organism evidence="2 3">
    <name type="scientific">Coccidioides immitis RMSCC 2394</name>
    <dbReference type="NCBI Taxonomy" id="404692"/>
    <lineage>
        <taxon>Eukaryota</taxon>
        <taxon>Fungi</taxon>
        <taxon>Dikarya</taxon>
        <taxon>Ascomycota</taxon>
        <taxon>Pezizomycotina</taxon>
        <taxon>Eurotiomycetes</taxon>
        <taxon>Eurotiomycetidae</taxon>
        <taxon>Onygenales</taxon>
        <taxon>Onygenaceae</taxon>
        <taxon>Coccidioides</taxon>
    </lineage>
</organism>
<evidence type="ECO:0000256" key="1">
    <source>
        <dbReference type="SAM" id="MobiDB-lite"/>
    </source>
</evidence>
<evidence type="ECO:0000313" key="3">
    <source>
        <dbReference type="Proteomes" id="UP000054565"/>
    </source>
</evidence>
<dbReference type="AlphaFoldDB" id="A0A0J6YSB9"/>
<reference evidence="3" key="1">
    <citation type="journal article" date="2010" name="Genome Res.">
        <title>Population genomic sequencing of Coccidioides fungi reveals recent hybridization and transposon control.</title>
        <authorList>
            <person name="Neafsey D.E."/>
            <person name="Barker B.M."/>
            <person name="Sharpton T.J."/>
            <person name="Stajich J.E."/>
            <person name="Park D.J."/>
            <person name="Whiston E."/>
            <person name="Hung C.-Y."/>
            <person name="McMahan C."/>
            <person name="White J."/>
            <person name="Sykes S."/>
            <person name="Heiman D."/>
            <person name="Young S."/>
            <person name="Zeng Q."/>
            <person name="Abouelleil A."/>
            <person name="Aftuck L."/>
            <person name="Bessette D."/>
            <person name="Brown A."/>
            <person name="FitzGerald M."/>
            <person name="Lui A."/>
            <person name="Macdonald J.P."/>
            <person name="Priest M."/>
            <person name="Orbach M.J."/>
            <person name="Galgiani J.N."/>
            <person name="Kirkland T.N."/>
            <person name="Cole G.T."/>
            <person name="Birren B.W."/>
            <person name="Henn M.R."/>
            <person name="Taylor J.W."/>
            <person name="Rounsley S.D."/>
        </authorList>
    </citation>
    <scope>NUCLEOTIDE SEQUENCE [LARGE SCALE GENOMIC DNA]</scope>
    <source>
        <strain evidence="3">RMSCC 2394</strain>
    </source>
</reference>